<dbReference type="EMBL" id="CM044706">
    <property type="protein sequence ID" value="KAI5660584.1"/>
    <property type="molecule type" value="Genomic_DNA"/>
</dbReference>
<comment type="caution">
    <text evidence="1">The sequence shown here is derived from an EMBL/GenBank/DDBJ whole genome shotgun (WGS) entry which is preliminary data.</text>
</comment>
<gene>
    <name evidence="1" type="ORF">M9H77_29377</name>
</gene>
<keyword evidence="2" id="KW-1185">Reference proteome</keyword>
<reference evidence="2" key="1">
    <citation type="journal article" date="2023" name="Nat. Plants">
        <title>Single-cell RNA sequencing provides a high-resolution roadmap for understanding the multicellular compartmentation of specialized metabolism.</title>
        <authorList>
            <person name="Sun S."/>
            <person name="Shen X."/>
            <person name="Li Y."/>
            <person name="Li Y."/>
            <person name="Wang S."/>
            <person name="Li R."/>
            <person name="Zhang H."/>
            <person name="Shen G."/>
            <person name="Guo B."/>
            <person name="Wei J."/>
            <person name="Xu J."/>
            <person name="St-Pierre B."/>
            <person name="Chen S."/>
            <person name="Sun C."/>
        </authorList>
    </citation>
    <scope>NUCLEOTIDE SEQUENCE [LARGE SCALE GENOMIC DNA]</scope>
</reference>
<dbReference type="Proteomes" id="UP001060085">
    <property type="component" value="Linkage Group LG06"/>
</dbReference>
<protein>
    <submittedName>
        <fullName evidence="1">Uncharacterized protein</fullName>
    </submittedName>
</protein>
<evidence type="ECO:0000313" key="2">
    <source>
        <dbReference type="Proteomes" id="UP001060085"/>
    </source>
</evidence>
<sequence>MDLGSWCSSGNGDVCLGRSYSTRGGYDRFLSYNLPVTTDRSSRAPLWTHLWRKIKKEKKRIFDCSSSMRFSYDPCTYAKNFDQGLTWADPDDLSRSFSARFAVPSRVFEKDGLVVS</sequence>
<evidence type="ECO:0000313" key="1">
    <source>
        <dbReference type="EMBL" id="KAI5660584.1"/>
    </source>
</evidence>
<name>A0ACC0AK93_CATRO</name>
<proteinExistence type="predicted"/>
<accession>A0ACC0AK93</accession>
<organism evidence="1 2">
    <name type="scientific">Catharanthus roseus</name>
    <name type="common">Madagascar periwinkle</name>
    <name type="synonym">Vinca rosea</name>
    <dbReference type="NCBI Taxonomy" id="4058"/>
    <lineage>
        <taxon>Eukaryota</taxon>
        <taxon>Viridiplantae</taxon>
        <taxon>Streptophyta</taxon>
        <taxon>Embryophyta</taxon>
        <taxon>Tracheophyta</taxon>
        <taxon>Spermatophyta</taxon>
        <taxon>Magnoliopsida</taxon>
        <taxon>eudicotyledons</taxon>
        <taxon>Gunneridae</taxon>
        <taxon>Pentapetalae</taxon>
        <taxon>asterids</taxon>
        <taxon>lamiids</taxon>
        <taxon>Gentianales</taxon>
        <taxon>Apocynaceae</taxon>
        <taxon>Rauvolfioideae</taxon>
        <taxon>Vinceae</taxon>
        <taxon>Catharanthinae</taxon>
        <taxon>Catharanthus</taxon>
    </lineage>
</organism>